<evidence type="ECO:0000256" key="1">
    <source>
        <dbReference type="ARBA" id="ARBA00023054"/>
    </source>
</evidence>
<feature type="compositionally biased region" description="Low complexity" evidence="2">
    <location>
        <begin position="576"/>
        <end position="587"/>
    </location>
</feature>
<feature type="region of interest" description="Disordered" evidence="2">
    <location>
        <begin position="533"/>
        <end position="931"/>
    </location>
</feature>
<evidence type="ECO:0000313" key="3">
    <source>
        <dbReference type="EMBL" id="KAF7188264.1"/>
    </source>
</evidence>
<feature type="region of interest" description="Disordered" evidence="2">
    <location>
        <begin position="287"/>
        <end position="515"/>
    </location>
</feature>
<proteinExistence type="predicted"/>
<sequence length="931" mass="101528">MAIQSASDTLTAPAVYRRSDYHDAGGPYVIGCHGGRTPVEDWAVWWLTVDIQQMRPIVEKVETKSAAMNTKYAWEIKQMYGADTLWHQDSGYGLTLQHGQNGADTIVVLDQSKEYSMPLWLIRGTATWETAYRPEDIYSIQPKNIEGVSERSCFCCEKSYVIRLSFYEGNTIDTNYRKAKDHQQQWVIKSCGDTQREVLGKLDQLEKVKAEAEGKHQQAVSDLAAAEARLDATAKERDDARMDASKTGLDAQKQKIKDLRAQLGEAQTNADSAASKLADQEAACASEKERLKSKLDKALGDRDRLKQEKADAEDAQHTAETAKDQAEKEKAALQDEKDKLQKTSDAASKADAEQRTKAKSDQEALQSQLQDERKAQKARDKEIENLKESLAEKEADEKAAREAQKAAEAARDAAVDESKKREKESVDGKNKDAQTIEALQAEKEDRAKKLADCRRDGVKNGKELDRLTRERPELIRRAEEADEDAKKAREQLENAKKKRRDAEDQLADEKDRIADLQRDLDDAKKELEALKKEEKRKAKKKDKDAKDLPDEKAPGETPVEGAARDAGTANGKTPVGAQAGTDATDATEPVYPGSNLPNTAEPGKEATNPDSGKSSNVQPGSNKPSIEDQIKGLQDDMARQKKEIDDLKAGKKPDEQAPAIDNKPNPGRSDMNAPGKRAEPENNPSSNAPNPGAANPGPRGTQSNGQAPVAPITTQAPQPSSSNQPRPDDSGSTQKPDVVPGSNNPGAQQPGNGTATAKQPQPPTGPPAESGESQPVMNMPSEGQNQPSTKPTSEPTQPANDRDEDLKKQLADMGDQLKKMQEQLDKQQNKGPGTESTEPAQADPKQTTAGPNGTAQPEPAGSEAQQPNSGPQTQSPTQPGATDQLSPKTEREEVVDKETKDILDSLMSPTKETPPETCTDRCPTCKRTFSD</sequence>
<dbReference type="AlphaFoldDB" id="A0A8H6VHG8"/>
<protein>
    <submittedName>
        <fullName evidence="3">Uncharacterized protein</fullName>
    </submittedName>
</protein>
<dbReference type="OrthoDB" id="3650048at2759"/>
<feature type="compositionally biased region" description="Polar residues" evidence="2">
    <location>
        <begin position="608"/>
        <end position="624"/>
    </location>
</feature>
<dbReference type="EMBL" id="JABCIY010000211">
    <property type="protein sequence ID" value="KAF7188264.1"/>
    <property type="molecule type" value="Genomic_DNA"/>
</dbReference>
<feature type="compositionally biased region" description="Basic and acidic residues" evidence="2">
    <location>
        <begin position="234"/>
        <end position="244"/>
    </location>
</feature>
<dbReference type="Proteomes" id="UP000660729">
    <property type="component" value="Unassembled WGS sequence"/>
</dbReference>
<gene>
    <name evidence="3" type="ORF">HII31_10328</name>
</gene>
<accession>A0A8H6VHG8</accession>
<feature type="compositionally biased region" description="Basic and acidic residues" evidence="2">
    <location>
        <begin position="370"/>
        <end position="515"/>
    </location>
</feature>
<feature type="compositionally biased region" description="Basic and acidic residues" evidence="2">
    <location>
        <begin position="800"/>
        <end position="828"/>
    </location>
</feature>
<feature type="compositionally biased region" description="Polar residues" evidence="2">
    <location>
        <begin position="700"/>
        <end position="759"/>
    </location>
</feature>
<feature type="compositionally biased region" description="Polar residues" evidence="2">
    <location>
        <begin position="829"/>
        <end position="855"/>
    </location>
</feature>
<evidence type="ECO:0000256" key="2">
    <source>
        <dbReference type="SAM" id="MobiDB-lite"/>
    </source>
</evidence>
<dbReference type="PANTHER" id="PTHR23160:SF19">
    <property type="entry name" value="MYOSIN HEAVY CHAIN-RELATED PROTEIN"/>
    <property type="match status" value="1"/>
</dbReference>
<dbReference type="PANTHER" id="PTHR23160">
    <property type="entry name" value="SYNAPTONEMAL COMPLEX PROTEIN-RELATED"/>
    <property type="match status" value="1"/>
</dbReference>
<feature type="compositionally biased region" description="Polar residues" evidence="2">
    <location>
        <begin position="863"/>
        <end position="887"/>
    </location>
</feature>
<feature type="compositionally biased region" description="Basic and acidic residues" evidence="2">
    <location>
        <begin position="888"/>
        <end position="903"/>
    </location>
</feature>
<feature type="compositionally biased region" description="Basic and acidic residues" evidence="2">
    <location>
        <begin position="287"/>
        <end position="362"/>
    </location>
</feature>
<feature type="region of interest" description="Disordered" evidence="2">
    <location>
        <begin position="234"/>
        <end position="253"/>
    </location>
</feature>
<comment type="caution">
    <text evidence="3">The sequence shown here is derived from an EMBL/GenBank/DDBJ whole genome shotgun (WGS) entry which is preliminary data.</text>
</comment>
<organism evidence="3 4">
    <name type="scientific">Pseudocercospora fuligena</name>
    <dbReference type="NCBI Taxonomy" id="685502"/>
    <lineage>
        <taxon>Eukaryota</taxon>
        <taxon>Fungi</taxon>
        <taxon>Dikarya</taxon>
        <taxon>Ascomycota</taxon>
        <taxon>Pezizomycotina</taxon>
        <taxon>Dothideomycetes</taxon>
        <taxon>Dothideomycetidae</taxon>
        <taxon>Mycosphaerellales</taxon>
        <taxon>Mycosphaerellaceae</taxon>
        <taxon>Pseudocercospora</taxon>
    </lineage>
</organism>
<reference evidence="3" key="1">
    <citation type="submission" date="2020-04" db="EMBL/GenBank/DDBJ databases">
        <title>Draft genome resource of the tomato pathogen Pseudocercospora fuligena.</title>
        <authorList>
            <person name="Zaccaron A."/>
        </authorList>
    </citation>
    <scope>NUCLEOTIDE SEQUENCE</scope>
    <source>
        <strain evidence="3">PF001</strain>
    </source>
</reference>
<feature type="compositionally biased region" description="Basic and acidic residues" evidence="2">
    <location>
        <begin position="533"/>
        <end position="554"/>
    </location>
</feature>
<feature type="compositionally biased region" description="Low complexity" evidence="2">
    <location>
        <begin position="681"/>
        <end position="698"/>
    </location>
</feature>
<evidence type="ECO:0000313" key="4">
    <source>
        <dbReference type="Proteomes" id="UP000660729"/>
    </source>
</evidence>
<feature type="compositionally biased region" description="Basic and acidic residues" evidence="2">
    <location>
        <begin position="625"/>
        <end position="655"/>
    </location>
</feature>
<name>A0A8H6VHG8_9PEZI</name>
<feature type="compositionally biased region" description="Polar residues" evidence="2">
    <location>
        <begin position="771"/>
        <end position="799"/>
    </location>
</feature>
<keyword evidence="1" id="KW-0175">Coiled coil</keyword>
<keyword evidence="4" id="KW-1185">Reference proteome</keyword>